<feature type="region of interest" description="Disordered" evidence="1">
    <location>
        <begin position="71"/>
        <end position="118"/>
    </location>
</feature>
<comment type="caution">
    <text evidence="2">The sequence shown here is derived from an EMBL/GenBank/DDBJ whole genome shotgun (WGS) entry which is preliminary data.</text>
</comment>
<reference evidence="2 3" key="1">
    <citation type="journal article" date="2018" name="G3 (Bethesda)">
        <title>Phylogenetic and Phylogenomic Definition of Rhizopus Species.</title>
        <authorList>
            <person name="Gryganskyi A.P."/>
            <person name="Golan J."/>
            <person name="Dolatabadi S."/>
            <person name="Mondo S."/>
            <person name="Robb S."/>
            <person name="Idnurm A."/>
            <person name="Muszewska A."/>
            <person name="Steczkiewicz K."/>
            <person name="Masonjones S."/>
            <person name="Liao H.L."/>
            <person name="Gajdeczka M.T."/>
            <person name="Anike F."/>
            <person name="Vuek A."/>
            <person name="Anishchenko I.M."/>
            <person name="Voigt K."/>
            <person name="de Hoog G.S."/>
            <person name="Smith M.E."/>
            <person name="Heitman J."/>
            <person name="Vilgalys R."/>
            <person name="Stajich J.E."/>
        </authorList>
    </citation>
    <scope>NUCLEOTIDE SEQUENCE [LARGE SCALE GENOMIC DNA]</scope>
    <source>
        <strain evidence="2 3">LSU 92-RS-03</strain>
    </source>
</reference>
<dbReference type="EMBL" id="PJQM01006701">
    <property type="protein sequence ID" value="RCH79245.1"/>
    <property type="molecule type" value="Genomic_DNA"/>
</dbReference>
<evidence type="ECO:0000313" key="2">
    <source>
        <dbReference type="EMBL" id="RCH79245.1"/>
    </source>
</evidence>
<name>A0A367INJ5_RHIST</name>
<feature type="compositionally biased region" description="Polar residues" evidence="1">
    <location>
        <begin position="83"/>
        <end position="92"/>
    </location>
</feature>
<proteinExistence type="predicted"/>
<feature type="non-terminal residue" evidence="2">
    <location>
        <position position="1"/>
    </location>
</feature>
<evidence type="ECO:0000256" key="1">
    <source>
        <dbReference type="SAM" id="MobiDB-lite"/>
    </source>
</evidence>
<protein>
    <submittedName>
        <fullName evidence="2">Uncharacterized protein</fullName>
    </submittedName>
</protein>
<gene>
    <name evidence="2" type="ORF">CU098_000206</name>
</gene>
<dbReference type="AlphaFoldDB" id="A0A367INJ5"/>
<dbReference type="Proteomes" id="UP000253551">
    <property type="component" value="Unassembled WGS sequence"/>
</dbReference>
<accession>A0A367INJ5</accession>
<evidence type="ECO:0000313" key="3">
    <source>
        <dbReference type="Proteomes" id="UP000253551"/>
    </source>
</evidence>
<organism evidence="2 3">
    <name type="scientific">Rhizopus stolonifer</name>
    <name type="common">Rhizopus nigricans</name>
    <dbReference type="NCBI Taxonomy" id="4846"/>
    <lineage>
        <taxon>Eukaryota</taxon>
        <taxon>Fungi</taxon>
        <taxon>Fungi incertae sedis</taxon>
        <taxon>Mucoromycota</taxon>
        <taxon>Mucoromycotina</taxon>
        <taxon>Mucoromycetes</taxon>
        <taxon>Mucorales</taxon>
        <taxon>Mucorineae</taxon>
        <taxon>Rhizopodaceae</taxon>
        <taxon>Rhizopus</taxon>
    </lineage>
</organism>
<feature type="region of interest" description="Disordered" evidence="1">
    <location>
        <begin position="21"/>
        <end position="53"/>
    </location>
</feature>
<sequence>ILAFVIFHKIRTSNEHNAARGYIEGNQEEDWSTEKTTNGSVIQPPPPPYDKEKMDDEMYQQRQRLYEEINKRKKARKNLNRRSTLSNTSSEPNLHPLDFPKRESYHPPPMPPQEGHVSWNRYEGDEALQRQKRFDSHTSERMEYELYKHEPRRRHSSVVNFEPKGCVRHVGLIFMTAIPP</sequence>
<keyword evidence="3" id="KW-1185">Reference proteome</keyword>
<dbReference type="OrthoDB" id="2281490at2759"/>
<feature type="compositionally biased region" description="Basic residues" evidence="1">
    <location>
        <begin position="71"/>
        <end position="80"/>
    </location>
</feature>